<comment type="similarity">
    <text evidence="1">Belongs to the peptidase A1 family.</text>
</comment>
<evidence type="ECO:0000259" key="7">
    <source>
        <dbReference type="PROSITE" id="PS51767"/>
    </source>
</evidence>
<keyword evidence="9" id="KW-1185">Reference proteome</keyword>
<keyword evidence="2" id="KW-0645">Protease</keyword>
<dbReference type="GO" id="GO:0006508">
    <property type="term" value="P:proteolysis"/>
    <property type="evidence" value="ECO:0007669"/>
    <property type="project" value="UniProtKB-KW"/>
</dbReference>
<feature type="active site" evidence="5">
    <location>
        <position position="58"/>
    </location>
</feature>
<organism evidence="8 9">
    <name type="scientific">Stentor coeruleus</name>
    <dbReference type="NCBI Taxonomy" id="5963"/>
    <lineage>
        <taxon>Eukaryota</taxon>
        <taxon>Sar</taxon>
        <taxon>Alveolata</taxon>
        <taxon>Ciliophora</taxon>
        <taxon>Postciliodesmatophora</taxon>
        <taxon>Heterotrichea</taxon>
        <taxon>Heterotrichida</taxon>
        <taxon>Stentoridae</taxon>
        <taxon>Stentor</taxon>
    </lineage>
</organism>
<evidence type="ECO:0000256" key="6">
    <source>
        <dbReference type="SAM" id="Phobius"/>
    </source>
</evidence>
<evidence type="ECO:0000256" key="2">
    <source>
        <dbReference type="ARBA" id="ARBA00022670"/>
    </source>
</evidence>
<dbReference type="PRINTS" id="PR00792">
    <property type="entry name" value="PEPSIN"/>
</dbReference>
<keyword evidence="4" id="KW-0378">Hydrolase</keyword>
<dbReference type="EMBL" id="MPUH01000249">
    <property type="protein sequence ID" value="OMJ85049.1"/>
    <property type="molecule type" value="Genomic_DNA"/>
</dbReference>
<keyword evidence="6" id="KW-1133">Transmembrane helix</keyword>
<feature type="active site" evidence="5">
    <location>
        <position position="249"/>
    </location>
</feature>
<feature type="transmembrane region" description="Helical" evidence="6">
    <location>
        <begin position="375"/>
        <end position="399"/>
    </location>
</feature>
<dbReference type="SUPFAM" id="SSF50630">
    <property type="entry name" value="Acid proteases"/>
    <property type="match status" value="1"/>
</dbReference>
<dbReference type="Gene3D" id="2.40.70.10">
    <property type="entry name" value="Acid Proteases"/>
    <property type="match status" value="2"/>
</dbReference>
<comment type="caution">
    <text evidence="8">The sequence shown here is derived from an EMBL/GenBank/DDBJ whole genome shotgun (WGS) entry which is preliminary data.</text>
</comment>
<dbReference type="Proteomes" id="UP000187209">
    <property type="component" value="Unassembled WGS sequence"/>
</dbReference>
<dbReference type="PROSITE" id="PS51767">
    <property type="entry name" value="PEPTIDASE_A1"/>
    <property type="match status" value="1"/>
</dbReference>
<evidence type="ECO:0000313" key="8">
    <source>
        <dbReference type="EMBL" id="OMJ85049.1"/>
    </source>
</evidence>
<evidence type="ECO:0000256" key="5">
    <source>
        <dbReference type="PIRSR" id="PIRSR601461-1"/>
    </source>
</evidence>
<protein>
    <recommendedName>
        <fullName evidence="7">Peptidase A1 domain-containing protein</fullName>
    </recommendedName>
</protein>
<evidence type="ECO:0000256" key="3">
    <source>
        <dbReference type="ARBA" id="ARBA00022750"/>
    </source>
</evidence>
<dbReference type="InterPro" id="IPR001461">
    <property type="entry name" value="Aspartic_peptidase_A1"/>
</dbReference>
<keyword evidence="3" id="KW-0064">Aspartyl protease</keyword>
<dbReference type="AlphaFoldDB" id="A0A1R2C7S6"/>
<gene>
    <name evidence="8" type="ORF">SteCoe_13704</name>
</gene>
<dbReference type="PANTHER" id="PTHR47966:SF51">
    <property type="entry name" value="BETA-SITE APP-CLEAVING ENZYME, ISOFORM A-RELATED"/>
    <property type="match status" value="1"/>
</dbReference>
<dbReference type="PANTHER" id="PTHR47966">
    <property type="entry name" value="BETA-SITE APP-CLEAVING ENZYME, ISOFORM A-RELATED"/>
    <property type="match status" value="1"/>
</dbReference>
<evidence type="ECO:0000313" key="9">
    <source>
        <dbReference type="Proteomes" id="UP000187209"/>
    </source>
</evidence>
<dbReference type="InterPro" id="IPR021109">
    <property type="entry name" value="Peptidase_aspartic_dom_sf"/>
</dbReference>
<dbReference type="Pfam" id="PF00026">
    <property type="entry name" value="Asp"/>
    <property type="match status" value="1"/>
</dbReference>
<reference evidence="8 9" key="1">
    <citation type="submission" date="2016-11" db="EMBL/GenBank/DDBJ databases">
        <title>The macronuclear genome of Stentor coeruleus: a giant cell with tiny introns.</title>
        <authorList>
            <person name="Slabodnick M."/>
            <person name="Ruby J.G."/>
            <person name="Reiff S.B."/>
            <person name="Swart E.C."/>
            <person name="Gosai S."/>
            <person name="Prabakaran S."/>
            <person name="Witkowska E."/>
            <person name="Larue G.E."/>
            <person name="Fisher S."/>
            <person name="Freeman R.M."/>
            <person name="Gunawardena J."/>
            <person name="Chu W."/>
            <person name="Stover N.A."/>
            <person name="Gregory B.D."/>
            <person name="Nowacki M."/>
            <person name="Derisi J."/>
            <person name="Roy S.W."/>
            <person name="Marshall W.F."/>
            <person name="Sood P."/>
        </authorList>
    </citation>
    <scope>NUCLEOTIDE SEQUENCE [LARGE SCALE GENOMIC DNA]</scope>
    <source>
        <strain evidence="8">WM001</strain>
    </source>
</reference>
<accession>A0A1R2C7S6</accession>
<name>A0A1R2C7S6_9CILI</name>
<evidence type="ECO:0000256" key="4">
    <source>
        <dbReference type="ARBA" id="ARBA00022801"/>
    </source>
</evidence>
<dbReference type="InterPro" id="IPR033121">
    <property type="entry name" value="PEPTIDASE_A1"/>
</dbReference>
<dbReference type="OrthoDB" id="1058388at2759"/>
<dbReference type="InterPro" id="IPR034164">
    <property type="entry name" value="Pepsin-like_dom"/>
</dbReference>
<dbReference type="GO" id="GO:0004190">
    <property type="term" value="F:aspartic-type endopeptidase activity"/>
    <property type="evidence" value="ECO:0007669"/>
    <property type="project" value="UniProtKB-KW"/>
</dbReference>
<keyword evidence="6" id="KW-0472">Membrane</keyword>
<evidence type="ECO:0000256" key="1">
    <source>
        <dbReference type="ARBA" id="ARBA00007447"/>
    </source>
</evidence>
<keyword evidence="6" id="KW-0812">Transmembrane</keyword>
<sequence>MLFTSLLLHLVAGYEESESEALSANPIIYVELDNYRNEYYTGSIFIGSPSQKFNVIFDVGSSYIWLPGPNCEGIPSDAPVYDSEASTSFRDLNISTNYNYLSKYVSGVVATEDMAIGDVGKVVAKTQAFMVVDLANGFSDMKADGIVGLGIQSNDPNHKTLIETLFEQELIRNNVFSLFLNNNHFEKDDKRKPKSMLMIGNYDLDKYSDGSDVHTYPLINNTGLWSIKLESITCKDTEIDIESSYAVLDSRSPKIVGPKSSVKKLFDRFEAMYGCGYYYSRMVCDCSEIYSIVKFPHITFNIGGDDYVFHDKHYFKKTSKTCYLLFESADIDYWILGQPFLREYYSIYHINGTDSKVQLVSSAASRFTTDADSNWWIIPVVLIIGGAIWLFSWLGWTYYKKYSQDSKLLVEQEARG</sequence>
<proteinExistence type="inferred from homology"/>
<feature type="domain" description="Peptidase A1" evidence="7">
    <location>
        <begin position="40"/>
        <end position="360"/>
    </location>
</feature>
<dbReference type="CDD" id="cd05471">
    <property type="entry name" value="pepsin_like"/>
    <property type="match status" value="1"/>
</dbReference>